<sequence>MSRSLQITVSMMLSRSSKFIALFFLFVSLSSIQPCTCASDAVEVRALRAIKRSAGDVFNRLSNWEGEDPCGASWTGIICTPIGGTQHVTELHLLNMNFTGTLAPDLGNLTHLSVLDFMWNNITGSIPREIGYLSNLTLLLLSGNKLNGVLPPELGSLSNLDRLQIDENNISGSIPSSFQFLNKAKHFHMNNNSLTGSIPSELGRLENIVHILFDNNYLNGELPPELSNTSTLHILQLDNNHFNGSIPSSYMNMPGLVKLSLRNCNLMGTIPELSALSSLKYLDLSNNQLTGELPANISQTVTTIILADNLLDGELPAIYYELKSLEILYLQNNDLDGTVTGEKFEHNAFTREDSVFIMDFQNNNFTGFTPGALLDVPNITLQLAGNPVCNGSSAPSKHCASANGSITIPTTPLVIPITCSASSCDSSRNQELNFGLLALNSCTCAYPLTVQYRLKSPSFAIYEPYESELETYLANSTNLSDYQVNASDFRWEPGPRLNLNLKLFPDQNSSEFSGAEVARLYSQFATWKFAETKIFGPYEMIAFELKFPYDRSEALPGSNSGLSGGVIAGIVIGAAVFTALVVAAFMFLIGKHAYRHVSPRKRAAHEHIKVDGVKDFTFEELRKTTNNFDNSVQIGRGGYGRVYKAVLPDGVEVAIKRAQEGSLQGGKEFLTELELLSRVHHRNLVSLVGYCDDEGEQMLVYEYMENGTLREHLNSDSKVPLNFATRLQIALGAAKGILYLHTEANPPIFHRDIKATNILLDKRLKAKVADFGLSKLASLPELEGDAGGYVSTVVKGTPGYLDPEYFLTHKLSDKSDVYSFGVVLLELITGQQPISNGKNLVREVNLAYDAGMVLSIVDPQMGHYPAECLQPFLRLALTCCRDETDARPSMADVVRELEAIWRLVPSTDTVVSFETSIESEASNKRHEVGFLSSFASSNPFVSYDENGGGLLSGTVPSIAPR</sequence>
<gene>
    <name evidence="21" type="ORF">GOP47_0009044</name>
</gene>
<keyword evidence="13 18" id="KW-1133">Transmembrane helix</keyword>
<feature type="signal peptide" evidence="19">
    <location>
        <begin position="1"/>
        <end position="37"/>
    </location>
</feature>
<dbReference type="Pfam" id="PF08263">
    <property type="entry name" value="LRRNT_2"/>
    <property type="match status" value="1"/>
</dbReference>
<comment type="caution">
    <text evidence="21">The sequence shown here is derived from an EMBL/GenBank/DDBJ whole genome shotgun (WGS) entry which is preliminary data.</text>
</comment>
<dbReference type="InterPro" id="IPR013210">
    <property type="entry name" value="LRR_N_plant-typ"/>
</dbReference>
<dbReference type="Gene3D" id="3.80.10.10">
    <property type="entry name" value="Ribonuclease Inhibitor"/>
    <property type="match status" value="2"/>
</dbReference>
<proteinExistence type="inferred from homology"/>
<dbReference type="Gene3D" id="3.30.200.20">
    <property type="entry name" value="Phosphorylase Kinase, domain 1"/>
    <property type="match status" value="1"/>
</dbReference>
<dbReference type="PROSITE" id="PS00107">
    <property type="entry name" value="PROTEIN_KINASE_ATP"/>
    <property type="match status" value="1"/>
</dbReference>
<evidence type="ECO:0000256" key="11">
    <source>
        <dbReference type="ARBA" id="ARBA00022777"/>
    </source>
</evidence>
<dbReference type="FunFam" id="3.80.10.10:FF:000041">
    <property type="entry name" value="LRR receptor-like serine/threonine-protein kinase ERECTA"/>
    <property type="match status" value="1"/>
</dbReference>
<dbReference type="Pfam" id="PF00560">
    <property type="entry name" value="LRR_1"/>
    <property type="match status" value="4"/>
</dbReference>
<dbReference type="InterPro" id="IPR000719">
    <property type="entry name" value="Prot_kinase_dom"/>
</dbReference>
<evidence type="ECO:0000256" key="3">
    <source>
        <dbReference type="ARBA" id="ARBA00012513"/>
    </source>
</evidence>
<dbReference type="FunFam" id="3.30.200.20:FF:000328">
    <property type="entry name" value="Leucine-rich repeat protein kinase family protein"/>
    <property type="match status" value="1"/>
</dbReference>
<keyword evidence="14 18" id="KW-0472">Membrane</keyword>
<dbReference type="GO" id="GO:0005524">
    <property type="term" value="F:ATP binding"/>
    <property type="evidence" value="ECO:0007669"/>
    <property type="project" value="UniProtKB-UniRule"/>
</dbReference>
<dbReference type="InterPro" id="IPR003591">
    <property type="entry name" value="Leu-rich_rpt_typical-subtyp"/>
</dbReference>
<keyword evidence="22" id="KW-1185">Reference proteome</keyword>
<dbReference type="InterPro" id="IPR017441">
    <property type="entry name" value="Protein_kinase_ATP_BS"/>
</dbReference>
<dbReference type="InterPro" id="IPR001611">
    <property type="entry name" value="Leu-rich_rpt"/>
</dbReference>
<dbReference type="PANTHER" id="PTHR45974:SF134">
    <property type="entry name" value="OS01G0960400 PROTEIN"/>
    <property type="match status" value="1"/>
</dbReference>
<feature type="chain" id="PRO_5038497130" description="non-specific serine/threonine protein kinase" evidence="19">
    <location>
        <begin position="38"/>
        <end position="961"/>
    </location>
</feature>
<keyword evidence="15" id="KW-0675">Receptor</keyword>
<dbReference type="InterPro" id="IPR011009">
    <property type="entry name" value="Kinase-like_dom_sf"/>
</dbReference>
<evidence type="ECO:0000256" key="6">
    <source>
        <dbReference type="ARBA" id="ARBA00022679"/>
    </source>
</evidence>
<dbReference type="PANTHER" id="PTHR45974">
    <property type="entry name" value="RECEPTOR-LIKE PROTEIN 55"/>
    <property type="match status" value="1"/>
</dbReference>
<evidence type="ECO:0000259" key="20">
    <source>
        <dbReference type="PROSITE" id="PS50011"/>
    </source>
</evidence>
<dbReference type="PROSITE" id="PS51450">
    <property type="entry name" value="LRR"/>
    <property type="match status" value="1"/>
</dbReference>
<dbReference type="SMART" id="SM00369">
    <property type="entry name" value="LRR_TYP"/>
    <property type="match status" value="3"/>
</dbReference>
<keyword evidence="8 19" id="KW-0732">Signal</keyword>
<dbReference type="SMART" id="SM00220">
    <property type="entry name" value="S_TKc"/>
    <property type="match status" value="1"/>
</dbReference>
<name>A0A9D4UZR6_ADICA</name>
<dbReference type="InterPro" id="IPR032675">
    <property type="entry name" value="LRR_dom_sf"/>
</dbReference>
<keyword evidence="16" id="KW-0325">Glycoprotein</keyword>
<dbReference type="SUPFAM" id="SSF56112">
    <property type="entry name" value="Protein kinase-like (PK-like)"/>
    <property type="match status" value="1"/>
</dbReference>
<dbReference type="Proteomes" id="UP000886520">
    <property type="component" value="Chromosome 8"/>
</dbReference>
<evidence type="ECO:0000256" key="15">
    <source>
        <dbReference type="ARBA" id="ARBA00023170"/>
    </source>
</evidence>
<dbReference type="Gene3D" id="1.10.510.10">
    <property type="entry name" value="Transferase(Phosphotransferase) domain 1"/>
    <property type="match status" value="1"/>
</dbReference>
<dbReference type="InterPro" id="IPR001245">
    <property type="entry name" value="Ser-Thr/Tyr_kinase_cat_dom"/>
</dbReference>
<evidence type="ECO:0000256" key="16">
    <source>
        <dbReference type="ARBA" id="ARBA00023180"/>
    </source>
</evidence>
<dbReference type="SUPFAM" id="SSF52058">
    <property type="entry name" value="L domain-like"/>
    <property type="match status" value="2"/>
</dbReference>
<dbReference type="FunFam" id="1.10.510.10:FF:000453">
    <property type="entry name" value="LRR receptor-like serine/threonine-protein kinase HSL2"/>
    <property type="match status" value="1"/>
</dbReference>
<keyword evidence="11" id="KW-0418">Kinase</keyword>
<dbReference type="EMBL" id="JABFUD020000008">
    <property type="protein sequence ID" value="KAI5076979.1"/>
    <property type="molecule type" value="Genomic_DNA"/>
</dbReference>
<reference evidence="21" key="1">
    <citation type="submission" date="2021-01" db="EMBL/GenBank/DDBJ databases">
        <title>Adiantum capillus-veneris genome.</title>
        <authorList>
            <person name="Fang Y."/>
            <person name="Liao Q."/>
        </authorList>
    </citation>
    <scope>NUCLEOTIDE SEQUENCE</scope>
    <source>
        <strain evidence="21">H3</strain>
        <tissue evidence="21">Leaf</tissue>
    </source>
</reference>
<evidence type="ECO:0000256" key="8">
    <source>
        <dbReference type="ARBA" id="ARBA00022729"/>
    </source>
</evidence>
<evidence type="ECO:0000256" key="10">
    <source>
        <dbReference type="ARBA" id="ARBA00022741"/>
    </source>
</evidence>
<evidence type="ECO:0000256" key="1">
    <source>
        <dbReference type="ARBA" id="ARBA00004479"/>
    </source>
</evidence>
<dbReference type="EC" id="2.7.11.1" evidence="3"/>
<protein>
    <recommendedName>
        <fullName evidence="3">non-specific serine/threonine protein kinase</fullName>
        <ecNumber evidence="3">2.7.11.1</ecNumber>
    </recommendedName>
</protein>
<dbReference type="CDD" id="cd14066">
    <property type="entry name" value="STKc_IRAK"/>
    <property type="match status" value="1"/>
</dbReference>
<keyword evidence="12 17" id="KW-0067">ATP-binding</keyword>
<keyword evidence="10 17" id="KW-0547">Nucleotide-binding</keyword>
<dbReference type="InterPro" id="IPR008271">
    <property type="entry name" value="Ser/Thr_kinase_AS"/>
</dbReference>
<evidence type="ECO:0000313" key="22">
    <source>
        <dbReference type="Proteomes" id="UP000886520"/>
    </source>
</evidence>
<dbReference type="PROSITE" id="PS00108">
    <property type="entry name" value="PROTEIN_KINASE_ST"/>
    <property type="match status" value="1"/>
</dbReference>
<dbReference type="OrthoDB" id="2020077at2759"/>
<evidence type="ECO:0000256" key="4">
    <source>
        <dbReference type="ARBA" id="ARBA00022527"/>
    </source>
</evidence>
<feature type="domain" description="Protein kinase" evidence="20">
    <location>
        <begin position="628"/>
        <end position="900"/>
    </location>
</feature>
<dbReference type="GO" id="GO:0016020">
    <property type="term" value="C:membrane"/>
    <property type="evidence" value="ECO:0007669"/>
    <property type="project" value="UniProtKB-SubCell"/>
</dbReference>
<evidence type="ECO:0000256" key="17">
    <source>
        <dbReference type="PROSITE-ProRule" id="PRU10141"/>
    </source>
</evidence>
<evidence type="ECO:0000256" key="14">
    <source>
        <dbReference type="ARBA" id="ARBA00023136"/>
    </source>
</evidence>
<dbReference type="PROSITE" id="PS50011">
    <property type="entry name" value="PROTEIN_KINASE_DOM"/>
    <property type="match status" value="1"/>
</dbReference>
<dbReference type="FunFam" id="3.80.10.10:FF:000363">
    <property type="entry name" value="Leucine-rich repeat family protein"/>
    <property type="match status" value="1"/>
</dbReference>
<comment type="similarity">
    <text evidence="2">Belongs to the protein kinase superfamily. Ser/Thr protein kinase family.</text>
</comment>
<keyword evidence="5" id="KW-0433">Leucine-rich repeat</keyword>
<dbReference type="GO" id="GO:0004674">
    <property type="term" value="F:protein serine/threonine kinase activity"/>
    <property type="evidence" value="ECO:0007669"/>
    <property type="project" value="UniProtKB-KW"/>
</dbReference>
<dbReference type="Pfam" id="PF07714">
    <property type="entry name" value="PK_Tyr_Ser-Thr"/>
    <property type="match status" value="1"/>
</dbReference>
<organism evidence="21 22">
    <name type="scientific">Adiantum capillus-veneris</name>
    <name type="common">Maidenhair fern</name>
    <dbReference type="NCBI Taxonomy" id="13818"/>
    <lineage>
        <taxon>Eukaryota</taxon>
        <taxon>Viridiplantae</taxon>
        <taxon>Streptophyta</taxon>
        <taxon>Embryophyta</taxon>
        <taxon>Tracheophyta</taxon>
        <taxon>Polypodiopsida</taxon>
        <taxon>Polypodiidae</taxon>
        <taxon>Polypodiales</taxon>
        <taxon>Pteridineae</taxon>
        <taxon>Pteridaceae</taxon>
        <taxon>Vittarioideae</taxon>
        <taxon>Adiantum</taxon>
    </lineage>
</organism>
<dbReference type="AlphaFoldDB" id="A0A9D4UZR6"/>
<evidence type="ECO:0000256" key="2">
    <source>
        <dbReference type="ARBA" id="ARBA00008684"/>
    </source>
</evidence>
<evidence type="ECO:0000256" key="19">
    <source>
        <dbReference type="SAM" id="SignalP"/>
    </source>
</evidence>
<keyword evidence="4" id="KW-0723">Serine/threonine-protein kinase</keyword>
<evidence type="ECO:0000256" key="18">
    <source>
        <dbReference type="SAM" id="Phobius"/>
    </source>
</evidence>
<keyword evidence="7 18" id="KW-0812">Transmembrane</keyword>
<keyword evidence="9" id="KW-0677">Repeat</keyword>
<evidence type="ECO:0000256" key="12">
    <source>
        <dbReference type="ARBA" id="ARBA00022840"/>
    </source>
</evidence>
<evidence type="ECO:0000256" key="7">
    <source>
        <dbReference type="ARBA" id="ARBA00022692"/>
    </source>
</evidence>
<feature type="transmembrane region" description="Helical" evidence="18">
    <location>
        <begin position="566"/>
        <end position="590"/>
    </location>
</feature>
<keyword evidence="6" id="KW-0808">Transferase</keyword>
<evidence type="ECO:0000256" key="5">
    <source>
        <dbReference type="ARBA" id="ARBA00022614"/>
    </source>
</evidence>
<evidence type="ECO:0000256" key="13">
    <source>
        <dbReference type="ARBA" id="ARBA00022989"/>
    </source>
</evidence>
<feature type="binding site" evidence="17">
    <location>
        <position position="656"/>
    </location>
    <ligand>
        <name>ATP</name>
        <dbReference type="ChEBI" id="CHEBI:30616"/>
    </ligand>
</feature>
<evidence type="ECO:0000256" key="9">
    <source>
        <dbReference type="ARBA" id="ARBA00022737"/>
    </source>
</evidence>
<comment type="subcellular location">
    <subcellularLocation>
        <location evidence="1">Membrane</location>
        <topology evidence="1">Single-pass type I membrane protein</topology>
    </subcellularLocation>
</comment>
<accession>A0A9D4UZR6</accession>
<evidence type="ECO:0000313" key="21">
    <source>
        <dbReference type="EMBL" id="KAI5076979.1"/>
    </source>
</evidence>